<evidence type="ECO:0008006" key="3">
    <source>
        <dbReference type="Google" id="ProtNLM"/>
    </source>
</evidence>
<evidence type="ECO:0000313" key="1">
    <source>
        <dbReference type="EMBL" id="UOO87808.1"/>
    </source>
</evidence>
<dbReference type="Proteomes" id="UP000832011">
    <property type="component" value="Chromosome"/>
</dbReference>
<dbReference type="RefSeq" id="WP_147645417.1">
    <property type="nucleotide sequence ID" value="NZ_CABKVG010000009.1"/>
</dbReference>
<dbReference type="Gene3D" id="3.90.1480.10">
    <property type="entry name" value="Alpha-2,3-sialyltransferase"/>
    <property type="match status" value="1"/>
</dbReference>
<reference evidence="1 2" key="1">
    <citation type="journal article" date="2022" name="Res Sq">
        <title>Evolution of multicellular longitudinally dividing oral cavity symbionts (Neisseriaceae).</title>
        <authorList>
            <person name="Nyongesa S."/>
            <person name="Weber P."/>
            <person name="Bernet E."/>
            <person name="Pullido F."/>
            <person name="Nieckarz M."/>
            <person name="Delaby M."/>
            <person name="Nieves C."/>
            <person name="Viehboeck T."/>
            <person name="Krause N."/>
            <person name="Rivera-Millot A."/>
            <person name="Nakamura A."/>
            <person name="Vischer N."/>
            <person name="VanNieuwenhze M."/>
            <person name="Brun Y."/>
            <person name="Cava F."/>
            <person name="Bulgheresi S."/>
            <person name="Veyrier F."/>
        </authorList>
    </citation>
    <scope>NUCLEOTIDE SEQUENCE [LARGE SCALE GENOMIC DNA]</scope>
    <source>
        <strain evidence="1 2">SN4</strain>
    </source>
</reference>
<name>A0ABY4DXJ8_9NEIS</name>
<proteinExistence type="predicted"/>
<sequence>MREPRYLGKPIPVLSLDEVAAVKADDLVIVASGPSIKNVDLSLLLQADWMAVNGSVNLLADYPNKVLEYYAVIDQGFVQDRIHIIAEVLAQPQVIFFTNLFCLRKIYELIGQKNVLARVVIFEDRQKAVYLPKVDFAGMAAVAEDSTAKLVWRKEHNVGFTMDMYRGYVSGGTVVYFALQIAAALGYKRVFLAGVDMKNFDAPRFYENEHNRLETRLHQEFAQTIYPSFALAAQIFQDLGIQGYNLCLDSGLDDSIFPRIDLAEFMATQDSTE</sequence>
<keyword evidence="2" id="KW-1185">Reference proteome</keyword>
<evidence type="ECO:0000313" key="2">
    <source>
        <dbReference type="Proteomes" id="UP000832011"/>
    </source>
</evidence>
<gene>
    <name evidence="1" type="ORF">LVJ82_09910</name>
</gene>
<organism evidence="1 2">
    <name type="scientific">Vitreoscilla massiliensis</name>
    <dbReference type="NCBI Taxonomy" id="1689272"/>
    <lineage>
        <taxon>Bacteria</taxon>
        <taxon>Pseudomonadati</taxon>
        <taxon>Pseudomonadota</taxon>
        <taxon>Betaproteobacteria</taxon>
        <taxon>Neisseriales</taxon>
        <taxon>Neisseriaceae</taxon>
        <taxon>Vitreoscilla</taxon>
    </lineage>
</organism>
<dbReference type="EMBL" id="CP091511">
    <property type="protein sequence ID" value="UOO87808.1"/>
    <property type="molecule type" value="Genomic_DNA"/>
</dbReference>
<protein>
    <recommendedName>
        <fullName evidence="3">Lipopolysaccharide biosynthesis protein</fullName>
    </recommendedName>
</protein>
<accession>A0ABY4DXJ8</accession>